<comment type="cofactor">
    <cofactor evidence="1">
        <name>Mg(2+)</name>
        <dbReference type="ChEBI" id="CHEBI:18420"/>
    </cofactor>
</comment>
<gene>
    <name evidence="4" type="ORF">VFH_I269320</name>
</gene>
<evidence type="ECO:0000256" key="1">
    <source>
        <dbReference type="ARBA" id="ARBA00001946"/>
    </source>
</evidence>
<accession>A0AAV0YQF6</accession>
<name>A0AAV0YQF6_VICFA</name>
<dbReference type="InterPro" id="IPR001906">
    <property type="entry name" value="Terpene_synth_N"/>
</dbReference>
<dbReference type="Gene3D" id="1.10.600.10">
    <property type="entry name" value="Farnesyl Diphosphate Synthase"/>
    <property type="match status" value="1"/>
</dbReference>
<dbReference type="GO" id="GO:0016114">
    <property type="term" value="P:terpenoid biosynthetic process"/>
    <property type="evidence" value="ECO:0007669"/>
    <property type="project" value="InterPro"/>
</dbReference>
<dbReference type="Gene3D" id="1.50.10.130">
    <property type="entry name" value="Terpene synthase, N-terminal domain"/>
    <property type="match status" value="2"/>
</dbReference>
<dbReference type="SUPFAM" id="SSF48239">
    <property type="entry name" value="Terpenoid cyclases/Protein prenyltransferases"/>
    <property type="match status" value="1"/>
</dbReference>
<dbReference type="InterPro" id="IPR050148">
    <property type="entry name" value="Terpene_synthase-like"/>
</dbReference>
<dbReference type="Proteomes" id="UP001157006">
    <property type="component" value="Chromosome 1L"/>
</dbReference>
<dbReference type="InterPro" id="IPR008930">
    <property type="entry name" value="Terpenoid_cyclase/PrenylTrfase"/>
</dbReference>
<dbReference type="InterPro" id="IPR008949">
    <property type="entry name" value="Isoprenoid_synthase_dom_sf"/>
</dbReference>
<dbReference type="GO" id="GO:0010333">
    <property type="term" value="F:terpene synthase activity"/>
    <property type="evidence" value="ECO:0007669"/>
    <property type="project" value="InterPro"/>
</dbReference>
<evidence type="ECO:0000256" key="2">
    <source>
        <dbReference type="ARBA" id="ARBA00023239"/>
    </source>
</evidence>
<dbReference type="SUPFAM" id="SSF48576">
    <property type="entry name" value="Terpenoid synthases"/>
    <property type="match status" value="1"/>
</dbReference>
<dbReference type="EMBL" id="OX451736">
    <property type="protein sequence ID" value="CAI8586767.1"/>
    <property type="molecule type" value="Genomic_DNA"/>
</dbReference>
<evidence type="ECO:0000259" key="3">
    <source>
        <dbReference type="Pfam" id="PF01397"/>
    </source>
</evidence>
<evidence type="ECO:0000313" key="4">
    <source>
        <dbReference type="EMBL" id="CAI8586767.1"/>
    </source>
</evidence>
<keyword evidence="5" id="KW-1185">Reference proteome</keyword>
<evidence type="ECO:0000313" key="5">
    <source>
        <dbReference type="Proteomes" id="UP001157006"/>
    </source>
</evidence>
<reference evidence="4 5" key="1">
    <citation type="submission" date="2023-01" db="EMBL/GenBank/DDBJ databases">
        <authorList>
            <person name="Kreplak J."/>
        </authorList>
    </citation>
    <scope>NUCLEOTIDE SEQUENCE [LARGE SCALE GENOMIC DNA]</scope>
</reference>
<organism evidence="4 5">
    <name type="scientific">Vicia faba</name>
    <name type="common">Broad bean</name>
    <name type="synonym">Faba vulgaris</name>
    <dbReference type="NCBI Taxonomy" id="3906"/>
    <lineage>
        <taxon>Eukaryota</taxon>
        <taxon>Viridiplantae</taxon>
        <taxon>Streptophyta</taxon>
        <taxon>Embryophyta</taxon>
        <taxon>Tracheophyta</taxon>
        <taxon>Spermatophyta</taxon>
        <taxon>Magnoliopsida</taxon>
        <taxon>eudicotyledons</taxon>
        <taxon>Gunneridae</taxon>
        <taxon>Pentapetalae</taxon>
        <taxon>rosids</taxon>
        <taxon>fabids</taxon>
        <taxon>Fabales</taxon>
        <taxon>Fabaceae</taxon>
        <taxon>Papilionoideae</taxon>
        <taxon>50 kb inversion clade</taxon>
        <taxon>NPAAA clade</taxon>
        <taxon>Hologalegina</taxon>
        <taxon>IRL clade</taxon>
        <taxon>Fabeae</taxon>
        <taxon>Vicia</taxon>
    </lineage>
</organism>
<dbReference type="PANTHER" id="PTHR31225">
    <property type="entry name" value="OS04G0344100 PROTEIN-RELATED"/>
    <property type="match status" value="1"/>
</dbReference>
<protein>
    <recommendedName>
        <fullName evidence="3">Terpene synthase N-terminal domain-containing protein</fullName>
    </recommendedName>
</protein>
<proteinExistence type="predicted"/>
<dbReference type="InterPro" id="IPR036965">
    <property type="entry name" value="Terpene_synth_N_sf"/>
</dbReference>
<dbReference type="AlphaFoldDB" id="A0AAV0YQF6"/>
<sequence length="166" mass="19358">MSAQALEKVHLIDSICRLGVSYYFADEIEEILQNIYKNNVEDGEITFNDNLCSLSVLFRSLRQQGHHVSPNVFNKFKSEKGEFSEGLIKDVEGMLSFLRQTLHKNLQRLETHRFISKYEQDPSNNKTLLVLAKLDFNMIKKLHQKEIGNICKWWNNLDVPNKLPYA</sequence>
<dbReference type="PANTHER" id="PTHR31225:SF221">
    <property type="entry name" value="(-)-GERMACRENE D SYNTHASE"/>
    <property type="match status" value="1"/>
</dbReference>
<keyword evidence="2" id="KW-0456">Lyase</keyword>
<feature type="domain" description="Terpene synthase N-terminal" evidence="3">
    <location>
        <begin position="4"/>
        <end position="97"/>
    </location>
</feature>
<dbReference type="Pfam" id="PF01397">
    <property type="entry name" value="Terpene_synth"/>
    <property type="match status" value="1"/>
</dbReference>